<dbReference type="PANTHER" id="PTHR23502:SF7">
    <property type="entry name" value="DRUG_PROTON ANTIPORTER YHK8-RELATED"/>
    <property type="match status" value="1"/>
</dbReference>
<gene>
    <name evidence="12" type="primary">atB-2</name>
    <name evidence="12" type="ORF">Forpe1208_v009078</name>
</gene>
<evidence type="ECO:0000256" key="1">
    <source>
        <dbReference type="ARBA" id="ARBA00004141"/>
    </source>
</evidence>
<dbReference type="PROSITE" id="PS00216">
    <property type="entry name" value="SUGAR_TRANSPORT_1"/>
    <property type="match status" value="1"/>
</dbReference>
<comment type="subcellular location">
    <subcellularLocation>
        <location evidence="2">Cell membrane</location>
    </subcellularLocation>
    <subcellularLocation>
        <location evidence="1">Membrane</location>
        <topology evidence="1">Multi-pass membrane protein</topology>
    </subcellularLocation>
</comment>
<feature type="domain" description="Major facilitator superfamily (MFS) profile" evidence="11">
    <location>
        <begin position="98"/>
        <end position="542"/>
    </location>
</feature>
<feature type="transmembrane region" description="Helical" evidence="10">
    <location>
        <begin position="483"/>
        <end position="504"/>
    </location>
</feature>
<evidence type="ECO:0000259" key="11">
    <source>
        <dbReference type="PROSITE" id="PS50850"/>
    </source>
</evidence>
<evidence type="ECO:0000256" key="10">
    <source>
        <dbReference type="SAM" id="Phobius"/>
    </source>
</evidence>
<dbReference type="PANTHER" id="PTHR23502">
    <property type="entry name" value="MAJOR FACILITATOR SUPERFAMILY"/>
    <property type="match status" value="1"/>
</dbReference>
<evidence type="ECO:0000256" key="9">
    <source>
        <dbReference type="SAM" id="MobiDB-lite"/>
    </source>
</evidence>
<keyword evidence="5 10" id="KW-0812">Transmembrane</keyword>
<keyword evidence="8" id="KW-0325">Glycoprotein</keyword>
<dbReference type="InterPro" id="IPR011701">
    <property type="entry name" value="MFS"/>
</dbReference>
<evidence type="ECO:0000256" key="2">
    <source>
        <dbReference type="ARBA" id="ARBA00004236"/>
    </source>
</evidence>
<dbReference type="EMBL" id="JAELUQ010000006">
    <property type="protein sequence ID" value="KAG7412587.1"/>
    <property type="molecule type" value="Genomic_DNA"/>
</dbReference>
<dbReference type="Pfam" id="PF07690">
    <property type="entry name" value="MFS_1"/>
    <property type="match status" value="1"/>
</dbReference>
<feature type="transmembrane region" description="Helical" evidence="10">
    <location>
        <begin position="163"/>
        <end position="181"/>
    </location>
</feature>
<comment type="caution">
    <text evidence="12">The sequence shown here is derived from an EMBL/GenBank/DDBJ whole genome shotgun (WGS) entry which is preliminary data.</text>
</comment>
<feature type="transmembrane region" description="Helical" evidence="10">
    <location>
        <begin position="226"/>
        <end position="246"/>
    </location>
</feature>
<evidence type="ECO:0000256" key="8">
    <source>
        <dbReference type="ARBA" id="ARBA00023180"/>
    </source>
</evidence>
<evidence type="ECO:0000313" key="13">
    <source>
        <dbReference type="Proteomes" id="UP000694050"/>
    </source>
</evidence>
<evidence type="ECO:0000256" key="6">
    <source>
        <dbReference type="ARBA" id="ARBA00022989"/>
    </source>
</evidence>
<dbReference type="GO" id="GO:0022857">
    <property type="term" value="F:transmembrane transporter activity"/>
    <property type="evidence" value="ECO:0007669"/>
    <property type="project" value="InterPro"/>
</dbReference>
<dbReference type="GO" id="GO:0042908">
    <property type="term" value="P:xenobiotic transport"/>
    <property type="evidence" value="ECO:0007669"/>
    <property type="project" value="UniProtKB-ARBA"/>
</dbReference>
<evidence type="ECO:0000256" key="3">
    <source>
        <dbReference type="ARBA" id="ARBA00008335"/>
    </source>
</evidence>
<proteinExistence type="inferred from homology"/>
<feature type="compositionally biased region" description="Low complexity" evidence="9">
    <location>
        <begin position="30"/>
        <end position="52"/>
    </location>
</feature>
<protein>
    <submittedName>
        <fullName evidence="12">Efflux pump atB</fullName>
    </submittedName>
</protein>
<reference evidence="12" key="1">
    <citation type="submission" date="2021-04" db="EMBL/GenBank/DDBJ databases">
        <title>First draft genome resource for Brassicaceae pathogens Fusarium oxysporum f. sp. raphani and Fusarium oxysporum f. sp. rapae.</title>
        <authorList>
            <person name="Asai S."/>
        </authorList>
    </citation>
    <scope>NUCLEOTIDE SEQUENCE</scope>
    <source>
        <strain evidence="12">Tf1208</strain>
    </source>
</reference>
<feature type="transmembrane region" description="Helical" evidence="10">
    <location>
        <begin position="362"/>
        <end position="386"/>
    </location>
</feature>
<accession>A0A8J5P5Q7</accession>
<dbReference type="GO" id="GO:0140115">
    <property type="term" value="P:export across plasma membrane"/>
    <property type="evidence" value="ECO:0007669"/>
    <property type="project" value="UniProtKB-ARBA"/>
</dbReference>
<feature type="transmembrane region" description="Helical" evidence="10">
    <location>
        <begin position="96"/>
        <end position="115"/>
    </location>
</feature>
<feature type="transmembrane region" description="Helical" evidence="10">
    <location>
        <begin position="516"/>
        <end position="536"/>
    </location>
</feature>
<comment type="similarity">
    <text evidence="3">Belongs to the major facilitator superfamily.</text>
</comment>
<dbReference type="InterPro" id="IPR020846">
    <property type="entry name" value="MFS_dom"/>
</dbReference>
<keyword evidence="6 10" id="KW-1133">Transmembrane helix</keyword>
<feature type="region of interest" description="Disordered" evidence="9">
    <location>
        <begin position="1"/>
        <end position="69"/>
    </location>
</feature>
<feature type="transmembrane region" description="Helical" evidence="10">
    <location>
        <begin position="193"/>
        <end position="214"/>
    </location>
</feature>
<dbReference type="CDD" id="cd17323">
    <property type="entry name" value="MFS_Tpo1_MDR_like"/>
    <property type="match status" value="1"/>
</dbReference>
<keyword evidence="4" id="KW-1003">Cell membrane</keyword>
<dbReference type="GO" id="GO:0005886">
    <property type="term" value="C:plasma membrane"/>
    <property type="evidence" value="ECO:0007669"/>
    <property type="project" value="UniProtKB-SubCell"/>
</dbReference>
<evidence type="ECO:0000256" key="4">
    <source>
        <dbReference type="ARBA" id="ARBA00022475"/>
    </source>
</evidence>
<organism evidence="12 13">
    <name type="scientific">Fusarium oxysporum f. sp. rapae</name>
    <dbReference type="NCBI Taxonomy" id="485398"/>
    <lineage>
        <taxon>Eukaryota</taxon>
        <taxon>Fungi</taxon>
        <taxon>Dikarya</taxon>
        <taxon>Ascomycota</taxon>
        <taxon>Pezizomycotina</taxon>
        <taxon>Sordariomycetes</taxon>
        <taxon>Hypocreomycetidae</taxon>
        <taxon>Hypocreales</taxon>
        <taxon>Nectriaceae</taxon>
        <taxon>Fusarium</taxon>
        <taxon>Fusarium oxysporum species complex</taxon>
    </lineage>
</organism>
<evidence type="ECO:0000256" key="5">
    <source>
        <dbReference type="ARBA" id="ARBA00022692"/>
    </source>
</evidence>
<dbReference type="Proteomes" id="UP000694050">
    <property type="component" value="Unassembled WGS sequence"/>
</dbReference>
<feature type="transmembrane region" description="Helical" evidence="10">
    <location>
        <begin position="416"/>
        <end position="438"/>
    </location>
</feature>
<evidence type="ECO:0000313" key="12">
    <source>
        <dbReference type="EMBL" id="KAG7412587.1"/>
    </source>
</evidence>
<feature type="transmembrane region" description="Helical" evidence="10">
    <location>
        <begin position="328"/>
        <end position="350"/>
    </location>
</feature>
<keyword evidence="7 10" id="KW-0472">Membrane</keyword>
<feature type="transmembrane region" description="Helical" evidence="10">
    <location>
        <begin position="458"/>
        <end position="476"/>
    </location>
</feature>
<sequence>MSNMDLDIEKTSTNSGTLGPERNDTTFAPIQSSQAIRTRSRASASISRCQSQNGYSCNPHNEPSDDEVEKDPFEVGWDGGDNDSLCPRSFHKMKKWLIVIIVSSGSLCVTAASSIYTSTYEQMENEFGNSREISILGLSFFVLGIGLGPMFLGPLSEFYGRRLIYVVSWTLYVIFIIPQAVAQNIETVIVSRFLDGFAGSAFLAVSGGTVGDLFTANELQAPMLMFSLAPFVGPSIGPLIGGFINYNTDWRWTHWTLLIWAFVLLLGIVFLVPETYHPILLKNKAKQMRKETGDERWKAPTEKVQKSATSAIGRSLLRPFQLLIFEPMCLNLCIFTAIVLGILYLFFGAFHLVFGDIYGFNLWQNGCSFLGILVGMLLAAGLDPLWHNIRNNLIRKLSEETGIEGNSQPEFRLPPAILGGVLVPVGILMFAWSCYPWVHWIVPIIGSAIFGAGPQGGVFGGTPILLVFSGVFTFLVDAYPHYAASALAANAFVRCVFAAAFPLFGNQMYTKLNNHWASSLLAFLTVAMMPFPYLFFRYGKRIRANSRFATS</sequence>
<feature type="transmembrane region" description="Helical" evidence="10">
    <location>
        <begin position="252"/>
        <end position="272"/>
    </location>
</feature>
<feature type="transmembrane region" description="Helical" evidence="10">
    <location>
        <begin position="135"/>
        <end position="156"/>
    </location>
</feature>
<name>A0A8J5P5Q7_FUSOX</name>
<evidence type="ECO:0000256" key="7">
    <source>
        <dbReference type="ARBA" id="ARBA00023136"/>
    </source>
</evidence>
<dbReference type="AlphaFoldDB" id="A0A8J5P5Q7"/>
<dbReference type="InterPro" id="IPR005829">
    <property type="entry name" value="Sugar_transporter_CS"/>
</dbReference>
<dbReference type="FunFam" id="1.20.1250.20:FF:000082">
    <property type="entry name" value="MFS multidrug transporter, putative"/>
    <property type="match status" value="1"/>
</dbReference>
<dbReference type="PROSITE" id="PS50850">
    <property type="entry name" value="MFS"/>
    <property type="match status" value="1"/>
</dbReference>